<dbReference type="EMBL" id="MU857137">
    <property type="protein sequence ID" value="KAK4149664.1"/>
    <property type="molecule type" value="Genomic_DNA"/>
</dbReference>
<evidence type="ECO:0000313" key="1">
    <source>
        <dbReference type="EMBL" id="KAK4149664.1"/>
    </source>
</evidence>
<reference evidence="1" key="1">
    <citation type="journal article" date="2023" name="Mol. Phylogenet. Evol.">
        <title>Genome-scale phylogeny and comparative genomics of the fungal order Sordariales.</title>
        <authorList>
            <person name="Hensen N."/>
            <person name="Bonometti L."/>
            <person name="Westerberg I."/>
            <person name="Brannstrom I.O."/>
            <person name="Guillou S."/>
            <person name="Cros-Aarteil S."/>
            <person name="Calhoun S."/>
            <person name="Haridas S."/>
            <person name="Kuo A."/>
            <person name="Mondo S."/>
            <person name="Pangilinan J."/>
            <person name="Riley R."/>
            <person name="LaButti K."/>
            <person name="Andreopoulos B."/>
            <person name="Lipzen A."/>
            <person name="Chen C."/>
            <person name="Yan M."/>
            <person name="Daum C."/>
            <person name="Ng V."/>
            <person name="Clum A."/>
            <person name="Steindorff A."/>
            <person name="Ohm R.A."/>
            <person name="Martin F."/>
            <person name="Silar P."/>
            <person name="Natvig D.O."/>
            <person name="Lalanne C."/>
            <person name="Gautier V."/>
            <person name="Ament-Velasquez S.L."/>
            <person name="Kruys A."/>
            <person name="Hutchinson M.I."/>
            <person name="Powell A.J."/>
            <person name="Barry K."/>
            <person name="Miller A.N."/>
            <person name="Grigoriev I.V."/>
            <person name="Debuchy R."/>
            <person name="Gladieux P."/>
            <person name="Hiltunen Thoren M."/>
            <person name="Johannesson H."/>
        </authorList>
    </citation>
    <scope>NUCLEOTIDE SEQUENCE</scope>
    <source>
        <strain evidence="1">CBS 538.74</strain>
    </source>
</reference>
<keyword evidence="2" id="KW-1185">Reference proteome</keyword>
<reference evidence="1" key="2">
    <citation type="submission" date="2023-05" db="EMBL/GenBank/DDBJ databases">
        <authorList>
            <consortium name="Lawrence Berkeley National Laboratory"/>
            <person name="Steindorff A."/>
            <person name="Hensen N."/>
            <person name="Bonometti L."/>
            <person name="Westerberg I."/>
            <person name="Brannstrom I.O."/>
            <person name="Guillou S."/>
            <person name="Cros-Aarteil S."/>
            <person name="Calhoun S."/>
            <person name="Haridas S."/>
            <person name="Kuo A."/>
            <person name="Mondo S."/>
            <person name="Pangilinan J."/>
            <person name="Riley R."/>
            <person name="Labutti K."/>
            <person name="Andreopoulos B."/>
            <person name="Lipzen A."/>
            <person name="Chen C."/>
            <person name="Yanf M."/>
            <person name="Daum C."/>
            <person name="Ng V."/>
            <person name="Clum A."/>
            <person name="Ohm R."/>
            <person name="Martin F."/>
            <person name="Silar P."/>
            <person name="Natvig D."/>
            <person name="Lalanne C."/>
            <person name="Gautier V."/>
            <person name="Ament-Velasquez S.L."/>
            <person name="Kruys A."/>
            <person name="Hutchinson M.I."/>
            <person name="Powell A.J."/>
            <person name="Barry K."/>
            <person name="Miller A.N."/>
            <person name="Grigoriev I.V."/>
            <person name="Debuchy R."/>
            <person name="Gladieux P."/>
            <person name="Thoren M.H."/>
            <person name="Johannesson H."/>
        </authorList>
    </citation>
    <scope>NUCLEOTIDE SEQUENCE</scope>
    <source>
        <strain evidence="1">CBS 538.74</strain>
    </source>
</reference>
<accession>A0AAN6ZTM8</accession>
<evidence type="ECO:0000313" key="2">
    <source>
        <dbReference type="Proteomes" id="UP001302745"/>
    </source>
</evidence>
<organism evidence="1 2">
    <name type="scientific">Chaetomidium leptoderma</name>
    <dbReference type="NCBI Taxonomy" id="669021"/>
    <lineage>
        <taxon>Eukaryota</taxon>
        <taxon>Fungi</taxon>
        <taxon>Dikarya</taxon>
        <taxon>Ascomycota</taxon>
        <taxon>Pezizomycotina</taxon>
        <taxon>Sordariomycetes</taxon>
        <taxon>Sordariomycetidae</taxon>
        <taxon>Sordariales</taxon>
        <taxon>Chaetomiaceae</taxon>
        <taxon>Chaetomidium</taxon>
    </lineage>
</organism>
<comment type="caution">
    <text evidence="1">The sequence shown here is derived from an EMBL/GenBank/DDBJ whole genome shotgun (WGS) entry which is preliminary data.</text>
</comment>
<protein>
    <submittedName>
        <fullName evidence="1">Uncharacterized protein</fullName>
    </submittedName>
</protein>
<dbReference type="Proteomes" id="UP001302745">
    <property type="component" value="Unassembled WGS sequence"/>
</dbReference>
<name>A0AAN6ZTM8_9PEZI</name>
<proteinExistence type="predicted"/>
<dbReference type="AlphaFoldDB" id="A0AAN6ZTM8"/>
<sequence length="128" mass="13887">MAANVANATCPTTSMPDIQTLPIPQDINVVVTPGNDTSYRPMETCCEPNLVQIVDRCYLWCEIPERYFNGTNKDGAWSATSSCLRLHPDAGGRRIIGAQLNTAARPGMGSAKQIGFWVLALSGLIYLL</sequence>
<gene>
    <name evidence="1" type="ORF">C8A00DRAFT_37751</name>
</gene>